<keyword evidence="2" id="KW-0732">Signal</keyword>
<dbReference type="PIRSF" id="PIRSF017082">
    <property type="entry name" value="YflP"/>
    <property type="match status" value="1"/>
</dbReference>
<dbReference type="InterPro" id="IPR005064">
    <property type="entry name" value="BUG"/>
</dbReference>
<dbReference type="Gene3D" id="3.40.190.10">
    <property type="entry name" value="Periplasmic binding protein-like II"/>
    <property type="match status" value="1"/>
</dbReference>
<reference evidence="5" key="2">
    <citation type="submission" date="2015-01" db="EMBL/GenBank/DDBJ databases">
        <authorList>
            <person name="Paterson Steve"/>
        </authorList>
    </citation>
    <scope>NUCLEOTIDE SEQUENCE [LARGE SCALE GENOMIC DNA]</scope>
    <source>
        <strain evidence="5">OBR1</strain>
    </source>
</reference>
<dbReference type="STRING" id="1109412.BN1221_03828"/>
<dbReference type="PANTHER" id="PTHR42928:SF5">
    <property type="entry name" value="BLR1237 PROTEIN"/>
    <property type="match status" value="1"/>
</dbReference>
<evidence type="ECO:0000313" key="5">
    <source>
        <dbReference type="Proteomes" id="UP000044377"/>
    </source>
</evidence>
<dbReference type="InterPro" id="IPR042100">
    <property type="entry name" value="Bug_dom1"/>
</dbReference>
<protein>
    <submittedName>
        <fullName evidence="4">ABC transporter substrate-binding protein</fullName>
    </submittedName>
    <submittedName>
        <fullName evidence="3">Tricarboxylate transport protein TctC</fullName>
    </submittedName>
</protein>
<dbReference type="Proteomes" id="UP000044377">
    <property type="component" value="Unassembled WGS sequence"/>
</dbReference>
<evidence type="ECO:0000256" key="2">
    <source>
        <dbReference type="SAM" id="SignalP"/>
    </source>
</evidence>
<comment type="similarity">
    <text evidence="1">Belongs to the UPF0065 (bug) family.</text>
</comment>
<dbReference type="OrthoDB" id="5171643at2"/>
<dbReference type="PANTHER" id="PTHR42928">
    <property type="entry name" value="TRICARBOXYLATE-BINDING PROTEIN"/>
    <property type="match status" value="1"/>
</dbReference>
<keyword evidence="5" id="KW-1185">Reference proteome</keyword>
<evidence type="ECO:0000256" key="1">
    <source>
        <dbReference type="ARBA" id="ARBA00006987"/>
    </source>
</evidence>
<dbReference type="SUPFAM" id="SSF53850">
    <property type="entry name" value="Periplasmic binding protein-like II"/>
    <property type="match status" value="1"/>
</dbReference>
<feature type="signal peptide" evidence="2">
    <location>
        <begin position="1"/>
        <end position="28"/>
    </location>
</feature>
<sequence length="323" mass="34256">MKTRNIVPHALAGLLAATSLLSAVPALAADYPVRQIEMIVPYSAGGGTDLVARSFADVAKEYLPKAIGIVNKPGGGGAVGFSELVAARPDGYKIGLGTAEITMLPHMGLVNFNADDFAAIALLNADPGAITVKIDAPWNTFAEFMEYAKANPGKIRIGNSGSGAIWHLAAEALGDKTDTKFNNIPYDGAAPAITALLGGHIEAVSVSAAEVSTHVAAGTVKILGVMADERLAAFKDVPTLKENGVDLSIGTWRGILVPKKTPKDVQDVLAETARKVAENPRFAESLSRINLNFDYRNAEEFQQLIERDNRYFKELMTKVGLAQ</sequence>
<dbReference type="GeneID" id="70906337"/>
<organism evidence="3 5">
    <name type="scientific">Brenneria goodwinii</name>
    <dbReference type="NCBI Taxonomy" id="1109412"/>
    <lineage>
        <taxon>Bacteria</taxon>
        <taxon>Pseudomonadati</taxon>
        <taxon>Pseudomonadota</taxon>
        <taxon>Gammaproteobacteria</taxon>
        <taxon>Enterobacterales</taxon>
        <taxon>Pectobacteriaceae</taxon>
        <taxon>Brenneria</taxon>
    </lineage>
</organism>
<dbReference type="EMBL" id="MJLX01000096">
    <property type="protein sequence ID" value="RLM16988.1"/>
    <property type="molecule type" value="Genomic_DNA"/>
</dbReference>
<reference evidence="4 6" key="3">
    <citation type="submission" date="2016-09" db="EMBL/GenBank/DDBJ databases">
        <authorList>
            <person name="Doonan J."/>
            <person name="Pachebat J.A."/>
            <person name="Golyshin P.N."/>
            <person name="Denman S."/>
            <person name="Mcdonald J.E."/>
        </authorList>
    </citation>
    <scope>NUCLEOTIDE SEQUENCE [LARGE SCALE GENOMIC DNA]</scope>
    <source>
        <strain evidence="4 6">FRB141</strain>
    </source>
</reference>
<dbReference type="AlphaFoldDB" id="A0A0G4JZD7"/>
<feature type="chain" id="PRO_5014227516" evidence="2">
    <location>
        <begin position="29"/>
        <end position="323"/>
    </location>
</feature>
<dbReference type="Proteomes" id="UP000285972">
    <property type="component" value="Unassembled WGS sequence"/>
</dbReference>
<evidence type="ECO:0000313" key="6">
    <source>
        <dbReference type="Proteomes" id="UP000285972"/>
    </source>
</evidence>
<dbReference type="Pfam" id="PF03401">
    <property type="entry name" value="TctC"/>
    <property type="match status" value="1"/>
</dbReference>
<dbReference type="CDD" id="cd07012">
    <property type="entry name" value="PBP2_Bug_TTT"/>
    <property type="match status" value="1"/>
</dbReference>
<proteinExistence type="inferred from homology"/>
<evidence type="ECO:0000313" key="3">
    <source>
        <dbReference type="EMBL" id="CPR19563.1"/>
    </source>
</evidence>
<accession>A0A0G4JZD7</accession>
<reference evidence="3" key="1">
    <citation type="submission" date="2015-01" db="EMBL/GenBank/DDBJ databases">
        <authorList>
            <person name="Xiang T."/>
            <person name="Song Y."/>
            <person name="Huang L."/>
            <person name="Wang B."/>
            <person name="Wu P."/>
        </authorList>
    </citation>
    <scope>NUCLEOTIDE SEQUENCE [LARGE SCALE GENOMIC DNA]</scope>
    <source>
        <strain evidence="3">OBR1</strain>
    </source>
</reference>
<evidence type="ECO:0000313" key="4">
    <source>
        <dbReference type="EMBL" id="RLM16988.1"/>
    </source>
</evidence>
<name>A0A0G4JZD7_9GAMM</name>
<dbReference type="RefSeq" id="WP_048638624.1">
    <property type="nucleotide sequence ID" value="NZ_CGIG01000001.1"/>
</dbReference>
<gene>
    <name evidence="4" type="ORF">BIY26_21705</name>
    <name evidence="3" type="ORF">BN1221_03828</name>
</gene>
<dbReference type="Gene3D" id="3.40.190.150">
    <property type="entry name" value="Bordetella uptake gene, domain 1"/>
    <property type="match status" value="1"/>
</dbReference>
<dbReference type="EMBL" id="CGIG01000001">
    <property type="protein sequence ID" value="CPR19563.1"/>
    <property type="molecule type" value="Genomic_DNA"/>
</dbReference>
<dbReference type="KEGG" id="bgj:AWC36_06020"/>